<evidence type="ECO:0008006" key="3">
    <source>
        <dbReference type="Google" id="ProtNLM"/>
    </source>
</evidence>
<dbReference type="GeneID" id="57476659"/>
<reference evidence="2" key="1">
    <citation type="journal article" date="2014" name="Genome Announc.">
        <title>Full-genome sequence of the plant growth-promoting bacterium Pseudomonas protegens CHA0.</title>
        <authorList>
            <person name="Jousset A."/>
            <person name="Schuldes J."/>
            <person name="Keel C."/>
            <person name="Maurhofer M."/>
            <person name="Daniel R."/>
            <person name="Scheu S."/>
            <person name="Thuermer A."/>
        </authorList>
    </citation>
    <scope>NUCLEOTIDE SEQUENCE [LARGE SCALE GENOMIC DNA]</scope>
    <source>
        <strain evidence="2">DSM 19095 / LMG 27888 / CFBP 6595 / CHA0</strain>
    </source>
</reference>
<organism evidence="1 2">
    <name type="scientific">Pseudomonas protegens (strain DSM 19095 / LMG 27888 / CFBP 6595 / CHA0)</name>
    <dbReference type="NCBI Taxonomy" id="1124983"/>
    <lineage>
        <taxon>Bacteria</taxon>
        <taxon>Pseudomonadati</taxon>
        <taxon>Pseudomonadota</taxon>
        <taxon>Gammaproteobacteria</taxon>
        <taxon>Pseudomonadales</taxon>
        <taxon>Pseudomonadaceae</taxon>
        <taxon>Pseudomonas</taxon>
    </lineage>
</organism>
<dbReference type="HOGENOM" id="CLU_069543_6_0_6"/>
<accession>A0A2C9EPJ6</accession>
<proteinExistence type="predicted"/>
<dbReference type="Gene3D" id="1.10.357.10">
    <property type="entry name" value="Tetracycline Repressor, domain 2"/>
    <property type="match status" value="1"/>
</dbReference>
<dbReference type="eggNOG" id="COG1309">
    <property type="taxonomic scope" value="Bacteria"/>
</dbReference>
<name>A0A2C9EPJ6_PSEPH</name>
<dbReference type="SUPFAM" id="SSF46689">
    <property type="entry name" value="Homeodomain-like"/>
    <property type="match status" value="1"/>
</dbReference>
<dbReference type="EMBL" id="CP003190">
    <property type="protein sequence ID" value="AGL85438.1"/>
    <property type="molecule type" value="Genomic_DNA"/>
</dbReference>
<dbReference type="RefSeq" id="WP_015636058.1">
    <property type="nucleotide sequence ID" value="NC_021237.1"/>
</dbReference>
<dbReference type="InterPro" id="IPR009057">
    <property type="entry name" value="Homeodomain-like_sf"/>
</dbReference>
<dbReference type="KEGG" id="pprc:PFLCHA0_c36710"/>
<gene>
    <name evidence="1" type="ORF">PFLCHA0_c36710</name>
</gene>
<evidence type="ECO:0000313" key="2">
    <source>
        <dbReference type="Proteomes" id="UP000013940"/>
    </source>
</evidence>
<dbReference type="Proteomes" id="UP000013940">
    <property type="component" value="Chromosome"/>
</dbReference>
<evidence type="ECO:0000313" key="1">
    <source>
        <dbReference type="EMBL" id="AGL85438.1"/>
    </source>
</evidence>
<dbReference type="AlphaFoldDB" id="A0A2C9EPJ6"/>
<sequence>MTDRPKRSGRPAAGRELSLDQVLDVGLELLEELGPQGFGGRALARQLGITPMSVAYHVGDQRNLMRLLVERVHAEPLAEPAAQWPPEARIQALLGEYMARVRRHPALTLCVLGDPQLFGGSLATFSQRLREEVRAFDADPALFDLLVDYSHGHALALALAGEGAQALEGAFEAGLRRLLR</sequence>
<protein>
    <recommendedName>
        <fullName evidence="3">TetR family transcriptional regulator</fullName>
    </recommendedName>
</protein>